<evidence type="ECO:0000259" key="1">
    <source>
        <dbReference type="Pfam" id="PF11074"/>
    </source>
</evidence>
<organism evidence="2 3">
    <name type="scientific">Bizionia sediminis</name>
    <dbReference type="NCBI Taxonomy" id="1737064"/>
    <lineage>
        <taxon>Bacteria</taxon>
        <taxon>Pseudomonadati</taxon>
        <taxon>Bacteroidota</taxon>
        <taxon>Flavobacteriia</taxon>
        <taxon>Flavobacteriales</taxon>
        <taxon>Flavobacteriaceae</taxon>
        <taxon>Bizionia</taxon>
    </lineage>
</organism>
<reference evidence="3" key="1">
    <citation type="journal article" date="2019" name="Int. J. Syst. Evol. Microbiol.">
        <title>The Global Catalogue of Microorganisms (GCM) 10K type strain sequencing project: providing services to taxonomists for standard genome sequencing and annotation.</title>
        <authorList>
            <consortium name="The Broad Institute Genomics Platform"/>
            <consortium name="The Broad Institute Genome Sequencing Center for Infectious Disease"/>
            <person name="Wu L."/>
            <person name="Ma J."/>
        </authorList>
    </citation>
    <scope>NUCLEOTIDE SEQUENCE [LARGE SCALE GENOMIC DNA]</scope>
    <source>
        <strain evidence="3">KCTC 42587</strain>
    </source>
</reference>
<gene>
    <name evidence="2" type="ORF">ACFSQP_09310</name>
</gene>
<evidence type="ECO:0000313" key="2">
    <source>
        <dbReference type="EMBL" id="MFD2552013.1"/>
    </source>
</evidence>
<name>A0ABW5KUS5_9FLAO</name>
<dbReference type="SUPFAM" id="SSF53098">
    <property type="entry name" value="Ribonuclease H-like"/>
    <property type="match status" value="1"/>
</dbReference>
<keyword evidence="3" id="KW-1185">Reference proteome</keyword>
<dbReference type="Proteomes" id="UP001597472">
    <property type="component" value="Unassembled WGS sequence"/>
</dbReference>
<sequence length="657" mass="76324">MKYLTKSLYKLGLECPNKLYYTSNKAYANQKKEDPFLEALASGGFQVEELAKLHYPNGVLIEDKKSDGIYDYNDKIEQTKALLKQTNVVIFEAAFKFENLFIRVDILEKKGNVIKLIEVKAKSFNSSDAQYEFIGKRGNLTSGWKFYLFDVAFQKYVIEKAYPQFKITPFLMLADKDKTTSVDGLNQLFRVTKKTDNRTGVLCKIHHLNNVATASVLSKVDVTEPIKNIENGKFRILEVYNFEESINLLADSYINNIYFGYPLQFNICKKCEFKTNKDTQHLKSGFEECFYKQLGWTEKEFNEPNVFEIWDFRSWARLEENQRLLLKDLEETDFGDERPKVGKMSRVERQLIQREKAISTDNKPYLLKDELKEEMSTWQYPLNFIDFETSTSPLPFFSGQKPYEQVAFQFSHHIYYNDGTVEHAGQYINTNAGEYPNIAFLRALKESLDKNKGSIFMYSNHENTIINHLVEEVYNSNLPDRADLFVFGQQISRSKKDSAIVKWKGGRSMIDLCKVIKDYYYNPYTKGSNSIKQVLPAVFKSSTFIRDKYSQPIGQIGLNSLNFDSNKVWLNIINDDVEDPYKSLPKVFNEWDDSFETISEIEDINNGGAVLTAYGKLQYTDMSDDERLKIKDALLRYCELDTLAMVMVYEHLKEVTE</sequence>
<evidence type="ECO:0000313" key="3">
    <source>
        <dbReference type="Proteomes" id="UP001597472"/>
    </source>
</evidence>
<dbReference type="EMBL" id="JBHULS010000003">
    <property type="protein sequence ID" value="MFD2552013.1"/>
    <property type="molecule type" value="Genomic_DNA"/>
</dbReference>
<dbReference type="InterPro" id="IPR012337">
    <property type="entry name" value="RNaseH-like_sf"/>
</dbReference>
<proteinExistence type="predicted"/>
<dbReference type="RefSeq" id="WP_376893736.1">
    <property type="nucleotide sequence ID" value="NZ_JBHULS010000003.1"/>
</dbReference>
<comment type="caution">
    <text evidence="2">The sequence shown here is derived from an EMBL/GenBank/DDBJ whole genome shotgun (WGS) entry which is preliminary data.</text>
</comment>
<feature type="domain" description="DUF2779" evidence="1">
    <location>
        <begin position="384"/>
        <end position="530"/>
    </location>
</feature>
<dbReference type="Pfam" id="PF11074">
    <property type="entry name" value="DUF2779"/>
    <property type="match status" value="1"/>
</dbReference>
<accession>A0ABW5KUS5</accession>
<protein>
    <submittedName>
        <fullName evidence="2">DUF2779 domain-containing protein</fullName>
    </submittedName>
</protein>
<dbReference type="InterPro" id="IPR021301">
    <property type="entry name" value="DUF2779"/>
</dbReference>